<accession>T1L1X7</accession>
<reference evidence="2" key="2">
    <citation type="submission" date="2015-06" db="UniProtKB">
        <authorList>
            <consortium name="EnsemblMetazoa"/>
        </authorList>
    </citation>
    <scope>IDENTIFICATION</scope>
</reference>
<evidence type="ECO:0000313" key="2">
    <source>
        <dbReference type="EnsemblMetazoa" id="tetur32g01200.1"/>
    </source>
</evidence>
<sequence length="154" mass="18053">MEKNVIKVREPRDQHENEAGNINRTSERTERGRQTQRLTNINDLLDDKSVYTERDSPGGGNKIGEDGKEREITKESKFPLFFTYRDLLVVFPDAKKLLLTICHRKSELTRKTKIQIMKSIRMDQQMNANSSVKRNSNFRCLSPKMLPKRCRQQL</sequence>
<dbReference type="EMBL" id="CAEY01000922">
    <property type="status" value="NOT_ANNOTATED_CDS"/>
    <property type="molecule type" value="Genomic_DNA"/>
</dbReference>
<evidence type="ECO:0000256" key="1">
    <source>
        <dbReference type="SAM" id="MobiDB-lite"/>
    </source>
</evidence>
<keyword evidence="3" id="KW-1185">Reference proteome</keyword>
<feature type="compositionally biased region" description="Basic and acidic residues" evidence="1">
    <location>
        <begin position="1"/>
        <end position="18"/>
    </location>
</feature>
<feature type="compositionally biased region" description="Basic and acidic residues" evidence="1">
    <location>
        <begin position="45"/>
        <end position="56"/>
    </location>
</feature>
<name>T1L1X7_TETUR</name>
<feature type="region of interest" description="Disordered" evidence="1">
    <location>
        <begin position="1"/>
        <end position="70"/>
    </location>
</feature>
<dbReference type="AlphaFoldDB" id="T1L1X7"/>
<dbReference type="EnsemblMetazoa" id="tetur32g01200.1">
    <property type="protein sequence ID" value="tetur32g01200.1"/>
    <property type="gene ID" value="tetur32g01200"/>
</dbReference>
<protein>
    <submittedName>
        <fullName evidence="2">Uncharacterized protein</fullName>
    </submittedName>
</protein>
<reference evidence="3" key="1">
    <citation type="submission" date="2011-08" db="EMBL/GenBank/DDBJ databases">
        <authorList>
            <person name="Rombauts S."/>
        </authorList>
    </citation>
    <scope>NUCLEOTIDE SEQUENCE</scope>
    <source>
        <strain evidence="3">London</strain>
    </source>
</reference>
<dbReference type="HOGENOM" id="CLU_1706524_0_0_1"/>
<organism evidence="2 3">
    <name type="scientific">Tetranychus urticae</name>
    <name type="common">Two-spotted spider mite</name>
    <dbReference type="NCBI Taxonomy" id="32264"/>
    <lineage>
        <taxon>Eukaryota</taxon>
        <taxon>Metazoa</taxon>
        <taxon>Ecdysozoa</taxon>
        <taxon>Arthropoda</taxon>
        <taxon>Chelicerata</taxon>
        <taxon>Arachnida</taxon>
        <taxon>Acari</taxon>
        <taxon>Acariformes</taxon>
        <taxon>Trombidiformes</taxon>
        <taxon>Prostigmata</taxon>
        <taxon>Eleutherengona</taxon>
        <taxon>Raphignathae</taxon>
        <taxon>Tetranychoidea</taxon>
        <taxon>Tetranychidae</taxon>
        <taxon>Tetranychus</taxon>
    </lineage>
</organism>
<evidence type="ECO:0000313" key="3">
    <source>
        <dbReference type="Proteomes" id="UP000015104"/>
    </source>
</evidence>
<dbReference type="Proteomes" id="UP000015104">
    <property type="component" value="Unassembled WGS sequence"/>
</dbReference>
<proteinExistence type="predicted"/>